<evidence type="ECO:0000313" key="5">
    <source>
        <dbReference type="Proteomes" id="UP000051254"/>
    </source>
</evidence>
<organism evidence="4 5">
    <name type="scientific">Stenotrophomonas koreensis</name>
    <dbReference type="NCBI Taxonomy" id="266128"/>
    <lineage>
        <taxon>Bacteria</taxon>
        <taxon>Pseudomonadati</taxon>
        <taxon>Pseudomonadota</taxon>
        <taxon>Gammaproteobacteria</taxon>
        <taxon>Lysobacterales</taxon>
        <taxon>Lysobacteraceae</taxon>
        <taxon>Stenotrophomonas</taxon>
    </lineage>
</organism>
<dbReference type="Proteomes" id="UP000051254">
    <property type="component" value="Unassembled WGS sequence"/>
</dbReference>
<dbReference type="AlphaFoldDB" id="A0A0R0BMG4"/>
<dbReference type="RefSeq" id="WP_057666975.1">
    <property type="nucleotide sequence ID" value="NZ_LDJH01000024.1"/>
</dbReference>
<evidence type="ECO:0000313" key="4">
    <source>
        <dbReference type="EMBL" id="KRG55538.1"/>
    </source>
</evidence>
<evidence type="ECO:0000256" key="2">
    <source>
        <dbReference type="ARBA" id="ARBA00022801"/>
    </source>
</evidence>
<protein>
    <submittedName>
        <fullName evidence="4">NUDIX hydrolase</fullName>
    </submittedName>
</protein>
<dbReference type="PANTHER" id="PTHR43046:SF2">
    <property type="entry name" value="8-OXO-DGTP DIPHOSPHATASE-RELATED"/>
    <property type="match status" value="1"/>
</dbReference>
<feature type="domain" description="Nudix hydrolase" evidence="3">
    <location>
        <begin position="6"/>
        <end position="134"/>
    </location>
</feature>
<keyword evidence="2 4" id="KW-0378">Hydrolase</keyword>
<keyword evidence="5" id="KW-1185">Reference proteome</keyword>
<dbReference type="InterPro" id="IPR020084">
    <property type="entry name" value="NUDIX_hydrolase_CS"/>
</dbReference>
<dbReference type="Pfam" id="PF00293">
    <property type="entry name" value="NUDIX"/>
    <property type="match status" value="1"/>
</dbReference>
<accession>A0A0R0BMG4</accession>
<name>A0A0R0BMG4_9GAMM</name>
<dbReference type="GO" id="GO:0016787">
    <property type="term" value="F:hydrolase activity"/>
    <property type="evidence" value="ECO:0007669"/>
    <property type="project" value="UniProtKB-KW"/>
</dbReference>
<evidence type="ECO:0000256" key="1">
    <source>
        <dbReference type="ARBA" id="ARBA00001946"/>
    </source>
</evidence>
<reference evidence="4 5" key="1">
    <citation type="submission" date="2015-05" db="EMBL/GenBank/DDBJ databases">
        <title>Genome sequencing and analysis of members of genus Stenotrophomonas.</title>
        <authorList>
            <person name="Patil P.P."/>
            <person name="Midha S."/>
            <person name="Patil P.B."/>
        </authorList>
    </citation>
    <scope>NUCLEOTIDE SEQUENCE [LARGE SCALE GENOMIC DNA]</scope>
    <source>
        <strain evidence="4 5">DSM 17805</strain>
    </source>
</reference>
<sequence length="139" mass="14474">MSTTPRVILTVAAVILDDHGRVLVVRKHGSSTFIQPGGKRAPGEDALATLARELDEELGVVLDAASARRLGEFQAPAVNEAGCTVSGEAFLVQVSGTPLAAAEIAELAWIPLDPPADFPLAPLSRQHILPAARALLGQP</sequence>
<dbReference type="PATRIC" id="fig|266128.3.peg.1389"/>
<gene>
    <name evidence="4" type="ORF">ABB25_11630</name>
</gene>
<dbReference type="InterPro" id="IPR015797">
    <property type="entry name" value="NUDIX_hydrolase-like_dom_sf"/>
</dbReference>
<dbReference type="CDD" id="cd04690">
    <property type="entry name" value="NUDIX_Hydrolase"/>
    <property type="match status" value="1"/>
</dbReference>
<evidence type="ECO:0000259" key="3">
    <source>
        <dbReference type="PROSITE" id="PS51462"/>
    </source>
</evidence>
<dbReference type="STRING" id="266128.ABB25_11630"/>
<dbReference type="SUPFAM" id="SSF55811">
    <property type="entry name" value="Nudix"/>
    <property type="match status" value="1"/>
</dbReference>
<comment type="cofactor">
    <cofactor evidence="1">
        <name>Mg(2+)</name>
        <dbReference type="ChEBI" id="CHEBI:18420"/>
    </cofactor>
</comment>
<dbReference type="EMBL" id="LDJH01000024">
    <property type="protein sequence ID" value="KRG55538.1"/>
    <property type="molecule type" value="Genomic_DNA"/>
</dbReference>
<dbReference type="InterPro" id="IPR000086">
    <property type="entry name" value="NUDIX_hydrolase_dom"/>
</dbReference>
<proteinExistence type="predicted"/>
<dbReference type="Gene3D" id="3.90.79.10">
    <property type="entry name" value="Nucleoside Triphosphate Pyrophosphohydrolase"/>
    <property type="match status" value="1"/>
</dbReference>
<dbReference type="PROSITE" id="PS00893">
    <property type="entry name" value="NUDIX_BOX"/>
    <property type="match status" value="1"/>
</dbReference>
<comment type="caution">
    <text evidence="4">The sequence shown here is derived from an EMBL/GenBank/DDBJ whole genome shotgun (WGS) entry which is preliminary data.</text>
</comment>
<dbReference type="PROSITE" id="PS51462">
    <property type="entry name" value="NUDIX"/>
    <property type="match status" value="1"/>
</dbReference>
<dbReference type="PANTHER" id="PTHR43046">
    <property type="entry name" value="GDP-MANNOSE MANNOSYL HYDROLASE"/>
    <property type="match status" value="1"/>
</dbReference>